<evidence type="ECO:0000256" key="4">
    <source>
        <dbReference type="ARBA" id="ARBA00023157"/>
    </source>
</evidence>
<accession>A0A2P4SZ14</accession>
<dbReference type="PRINTS" id="PR00011">
    <property type="entry name" value="EGFLAMININ"/>
</dbReference>
<organism evidence="7 8">
    <name type="scientific">Bambusicola thoracicus</name>
    <name type="common">Chinese bamboo-partridge</name>
    <name type="synonym">Perdix thoracica</name>
    <dbReference type="NCBI Taxonomy" id="9083"/>
    <lineage>
        <taxon>Eukaryota</taxon>
        <taxon>Metazoa</taxon>
        <taxon>Chordata</taxon>
        <taxon>Craniata</taxon>
        <taxon>Vertebrata</taxon>
        <taxon>Euteleostomi</taxon>
        <taxon>Archelosauria</taxon>
        <taxon>Archosauria</taxon>
        <taxon>Dinosauria</taxon>
        <taxon>Saurischia</taxon>
        <taxon>Theropoda</taxon>
        <taxon>Coelurosauria</taxon>
        <taxon>Aves</taxon>
        <taxon>Neognathae</taxon>
        <taxon>Galloanserae</taxon>
        <taxon>Galliformes</taxon>
        <taxon>Phasianidae</taxon>
        <taxon>Perdicinae</taxon>
        <taxon>Bambusicola</taxon>
    </lineage>
</organism>
<dbReference type="PROSITE" id="PS00022">
    <property type="entry name" value="EGF_1"/>
    <property type="match status" value="1"/>
</dbReference>
<keyword evidence="8" id="KW-1185">Reference proteome</keyword>
<dbReference type="SMART" id="SM00181">
    <property type="entry name" value="EGF"/>
    <property type="match status" value="2"/>
</dbReference>
<reference evidence="7 8" key="1">
    <citation type="submission" date="2018-01" db="EMBL/GenBank/DDBJ databases">
        <title>Comparison of the Chinese Bamboo Partridge and Red Junglefowl genome sequences highlights the importance of demography in genome evolution.</title>
        <authorList>
            <person name="Tiley G.P."/>
            <person name="Kimball R.T."/>
            <person name="Braun E.L."/>
            <person name="Burleigh J.G."/>
        </authorList>
    </citation>
    <scope>NUCLEOTIDE SEQUENCE [LARGE SCALE GENOMIC DNA]</scope>
    <source>
        <strain evidence="7">RTK389</strain>
        <tissue evidence="7">Blood</tissue>
    </source>
</reference>
<evidence type="ECO:0000256" key="3">
    <source>
        <dbReference type="ARBA" id="ARBA00022737"/>
    </source>
</evidence>
<keyword evidence="2" id="KW-0732">Signal</keyword>
<sequence>CDSDHWGPHCSSRCQCKNGALCNPITGACHCASGFKGWRCEERCDQGTYGNDCHQKCQCQNGATCDHVTGECRCPPGYTGALAWSVVSLVLKVVMGITVPRSVSATMEGSVTRAQVNAIAAQAIQENAVKMSVQWALMEYGVLRPASV</sequence>
<feature type="disulfide bond" evidence="5">
    <location>
        <begin position="31"/>
        <end position="40"/>
    </location>
</feature>
<feature type="domain" description="EGF-like" evidence="6">
    <location>
        <begin position="6"/>
        <end position="41"/>
    </location>
</feature>
<dbReference type="Pfam" id="PF00053">
    <property type="entry name" value="EGF_laminin"/>
    <property type="match status" value="1"/>
</dbReference>
<dbReference type="AlphaFoldDB" id="A0A2P4SZ14"/>
<gene>
    <name evidence="7" type="ORF">CIB84_006890</name>
</gene>
<dbReference type="GO" id="GO:0016020">
    <property type="term" value="C:membrane"/>
    <property type="evidence" value="ECO:0007669"/>
    <property type="project" value="TreeGrafter"/>
</dbReference>
<evidence type="ECO:0000256" key="5">
    <source>
        <dbReference type="PROSITE-ProRule" id="PRU00076"/>
    </source>
</evidence>
<dbReference type="InterPro" id="IPR000742">
    <property type="entry name" value="EGF"/>
</dbReference>
<feature type="non-terminal residue" evidence="7">
    <location>
        <position position="1"/>
    </location>
</feature>
<proteinExistence type="predicted"/>
<dbReference type="Proteomes" id="UP000237246">
    <property type="component" value="Unassembled WGS sequence"/>
</dbReference>
<comment type="caution">
    <text evidence="7">The sequence shown here is derived from an EMBL/GenBank/DDBJ whole genome shotgun (WGS) entry which is preliminary data.</text>
</comment>
<keyword evidence="3" id="KW-0677">Repeat</keyword>
<dbReference type="OrthoDB" id="18487at2759"/>
<dbReference type="InterPro" id="IPR002049">
    <property type="entry name" value="LE_dom"/>
</dbReference>
<dbReference type="Gene3D" id="2.170.300.10">
    <property type="entry name" value="Tie2 ligand-binding domain superfamily"/>
    <property type="match status" value="1"/>
</dbReference>
<evidence type="ECO:0000313" key="7">
    <source>
        <dbReference type="EMBL" id="POI29359.1"/>
    </source>
</evidence>
<dbReference type="PROSITE" id="PS50026">
    <property type="entry name" value="EGF_3"/>
    <property type="match status" value="1"/>
</dbReference>
<name>A0A2P4SZ14_BAMTH</name>
<keyword evidence="1 5" id="KW-0245">EGF-like domain</keyword>
<dbReference type="PANTHER" id="PTHR24052:SF13">
    <property type="entry name" value="MULTIPLE EGF LIKE DOMAINS 11"/>
    <property type="match status" value="1"/>
</dbReference>
<comment type="caution">
    <text evidence="5">Lacks conserved residue(s) required for the propagation of feature annotation.</text>
</comment>
<keyword evidence="4 5" id="KW-1015">Disulfide bond</keyword>
<dbReference type="FunFam" id="2.170.300.10:FF:000041">
    <property type="entry name" value="Tyrosine protein kinase receptor tie-1, putative"/>
    <property type="match status" value="1"/>
</dbReference>
<evidence type="ECO:0000313" key="8">
    <source>
        <dbReference type="Proteomes" id="UP000237246"/>
    </source>
</evidence>
<evidence type="ECO:0000259" key="6">
    <source>
        <dbReference type="PROSITE" id="PS50026"/>
    </source>
</evidence>
<evidence type="ECO:0000256" key="2">
    <source>
        <dbReference type="ARBA" id="ARBA00022729"/>
    </source>
</evidence>
<protein>
    <recommendedName>
        <fullName evidence="6">EGF-like domain-containing protein</fullName>
    </recommendedName>
</protein>
<dbReference type="EMBL" id="PPHD01015588">
    <property type="protein sequence ID" value="POI29359.1"/>
    <property type="molecule type" value="Genomic_DNA"/>
</dbReference>
<evidence type="ECO:0000256" key="1">
    <source>
        <dbReference type="ARBA" id="ARBA00022536"/>
    </source>
</evidence>
<dbReference type="InterPro" id="IPR052485">
    <property type="entry name" value="MEGF_diff_regulators"/>
</dbReference>
<dbReference type="PANTHER" id="PTHR24052">
    <property type="entry name" value="DELTA-RELATED"/>
    <property type="match status" value="1"/>
</dbReference>